<evidence type="ECO:0000259" key="8">
    <source>
        <dbReference type="PROSITE" id="PS50994"/>
    </source>
</evidence>
<dbReference type="InterPro" id="IPR008042">
    <property type="entry name" value="Retrotrans_Pao"/>
</dbReference>
<dbReference type="Pfam" id="PF02176">
    <property type="entry name" value="zf-TRAF"/>
    <property type="match status" value="1"/>
</dbReference>
<evidence type="ECO:0000259" key="7">
    <source>
        <dbReference type="PROSITE" id="PS50145"/>
    </source>
</evidence>
<dbReference type="InterPro" id="IPR001584">
    <property type="entry name" value="Integrase_cat-core"/>
</dbReference>
<feature type="zinc finger region" description="TRAF-type" evidence="4">
    <location>
        <begin position="556"/>
        <end position="608"/>
    </location>
</feature>
<dbReference type="InterPro" id="IPR041588">
    <property type="entry name" value="Integrase_H2C2"/>
</dbReference>
<keyword evidence="5" id="KW-0175">Coiled coil</keyword>
<keyword evidence="10" id="KW-1185">Reference proteome</keyword>
<dbReference type="Gene3D" id="3.30.40.10">
    <property type="entry name" value="Zinc/RING finger domain, C3HC4 (zinc finger)"/>
    <property type="match status" value="1"/>
</dbReference>
<feature type="domain" description="TRAF-type" evidence="7">
    <location>
        <begin position="556"/>
        <end position="608"/>
    </location>
</feature>
<evidence type="ECO:0000256" key="1">
    <source>
        <dbReference type="ARBA" id="ARBA00022723"/>
    </source>
</evidence>
<feature type="domain" description="Integrase catalytic" evidence="8">
    <location>
        <begin position="2010"/>
        <end position="2200"/>
    </location>
</feature>
<dbReference type="Pfam" id="PF03564">
    <property type="entry name" value="DUF1759"/>
    <property type="match status" value="1"/>
</dbReference>
<dbReference type="InterPro" id="IPR021109">
    <property type="entry name" value="Peptidase_aspartic_dom_sf"/>
</dbReference>
<dbReference type="PANTHER" id="PTHR47331">
    <property type="entry name" value="PHD-TYPE DOMAIN-CONTAINING PROTEIN"/>
    <property type="match status" value="1"/>
</dbReference>
<evidence type="ECO:0000313" key="10">
    <source>
        <dbReference type="Proteomes" id="UP001235939"/>
    </source>
</evidence>
<dbReference type="InterPro" id="IPR005312">
    <property type="entry name" value="DUF1759"/>
</dbReference>
<feature type="compositionally biased region" description="Acidic residues" evidence="6">
    <location>
        <begin position="26"/>
        <end position="35"/>
    </location>
</feature>
<evidence type="ECO:0000256" key="3">
    <source>
        <dbReference type="ARBA" id="ARBA00022833"/>
    </source>
</evidence>
<feature type="region of interest" description="Disordered" evidence="6">
    <location>
        <begin position="1"/>
        <end position="35"/>
    </location>
</feature>
<dbReference type="SUPFAM" id="SSF53098">
    <property type="entry name" value="Ribonuclease H-like"/>
    <property type="match status" value="1"/>
</dbReference>
<dbReference type="PROSITE" id="PS50994">
    <property type="entry name" value="INTEGRASE"/>
    <property type="match status" value="1"/>
</dbReference>
<evidence type="ECO:0000256" key="6">
    <source>
        <dbReference type="SAM" id="MobiDB-lite"/>
    </source>
</evidence>
<name>A0ABY6KWS0_9ARAC</name>
<keyword evidence="2 4" id="KW-0863">Zinc-finger</keyword>
<feature type="coiled-coil region" evidence="5">
    <location>
        <begin position="665"/>
        <end position="713"/>
    </location>
</feature>
<dbReference type="InterPro" id="IPR001293">
    <property type="entry name" value="Znf_TRAF"/>
</dbReference>
<keyword evidence="1 4" id="KW-0479">Metal-binding</keyword>
<proteinExistence type="predicted"/>
<evidence type="ECO:0000313" key="9">
    <source>
        <dbReference type="EMBL" id="UYV73315.1"/>
    </source>
</evidence>
<dbReference type="PANTHER" id="PTHR47331:SF1">
    <property type="entry name" value="GAG-LIKE PROTEIN"/>
    <property type="match status" value="1"/>
</dbReference>
<evidence type="ECO:0000256" key="2">
    <source>
        <dbReference type="ARBA" id="ARBA00022771"/>
    </source>
</evidence>
<protein>
    <submittedName>
        <fullName evidence="9">Uncharacterized protein</fullName>
    </submittedName>
</protein>
<dbReference type="EMBL" id="CP092872">
    <property type="protein sequence ID" value="UYV73315.1"/>
    <property type="molecule type" value="Genomic_DNA"/>
</dbReference>
<dbReference type="CDD" id="cd00303">
    <property type="entry name" value="retropepsin_like"/>
    <property type="match status" value="1"/>
</dbReference>
<dbReference type="Pfam" id="PF18701">
    <property type="entry name" value="DUF5641"/>
    <property type="match status" value="1"/>
</dbReference>
<dbReference type="Gene3D" id="2.40.70.10">
    <property type="entry name" value="Acid Proteases"/>
    <property type="match status" value="1"/>
</dbReference>
<evidence type="ECO:0000256" key="5">
    <source>
        <dbReference type="SAM" id="Coils"/>
    </source>
</evidence>
<dbReference type="Pfam" id="PF05380">
    <property type="entry name" value="Peptidase_A17"/>
    <property type="match status" value="1"/>
</dbReference>
<keyword evidence="3 4" id="KW-0862">Zinc</keyword>
<dbReference type="Proteomes" id="UP001235939">
    <property type="component" value="Chromosome 10"/>
</dbReference>
<dbReference type="InterPro" id="IPR012337">
    <property type="entry name" value="RNaseH-like_sf"/>
</dbReference>
<feature type="compositionally biased region" description="Low complexity" evidence="6">
    <location>
        <begin position="1"/>
        <end position="25"/>
    </location>
</feature>
<dbReference type="InterPro" id="IPR013083">
    <property type="entry name" value="Znf_RING/FYVE/PHD"/>
</dbReference>
<dbReference type="InterPro" id="IPR029526">
    <property type="entry name" value="PGBD"/>
</dbReference>
<evidence type="ECO:0000256" key="4">
    <source>
        <dbReference type="PROSITE-ProRule" id="PRU00207"/>
    </source>
</evidence>
<organism evidence="9 10">
    <name type="scientific">Cordylochernes scorpioides</name>
    <dbReference type="NCBI Taxonomy" id="51811"/>
    <lineage>
        <taxon>Eukaryota</taxon>
        <taxon>Metazoa</taxon>
        <taxon>Ecdysozoa</taxon>
        <taxon>Arthropoda</taxon>
        <taxon>Chelicerata</taxon>
        <taxon>Arachnida</taxon>
        <taxon>Pseudoscorpiones</taxon>
        <taxon>Cheliferoidea</taxon>
        <taxon>Chernetidae</taxon>
        <taxon>Cordylochernes</taxon>
    </lineage>
</organism>
<dbReference type="Gene3D" id="3.30.420.10">
    <property type="entry name" value="Ribonuclease H-like superfamily/Ribonuclease H"/>
    <property type="match status" value="3"/>
</dbReference>
<gene>
    <name evidence="9" type="ORF">LAZ67_10002678</name>
</gene>
<dbReference type="PROSITE" id="PS50145">
    <property type="entry name" value="ZF_TRAF"/>
    <property type="match status" value="1"/>
</dbReference>
<dbReference type="SUPFAM" id="SSF49599">
    <property type="entry name" value="TRAF domain-like"/>
    <property type="match status" value="1"/>
</dbReference>
<dbReference type="Pfam" id="PF17921">
    <property type="entry name" value="Integrase_H2C2"/>
    <property type="match status" value="1"/>
</dbReference>
<feature type="coiled-coil region" evidence="5">
    <location>
        <begin position="756"/>
        <end position="790"/>
    </location>
</feature>
<dbReference type="InterPro" id="IPR036397">
    <property type="entry name" value="RNaseH_sf"/>
</dbReference>
<sequence length="2477" mass="284903">MASDGDSSLSLSNVSDSSTEINSSESELDYSDSEDIPNANPWLPVYENQPERLLYRFTPATLSGTLPAPDAHPSEYFYLFMTPSLLQSIVDQTNIYASQYISANRSTAKPRSRFLNWTNTNLDEMKAFLGLILNMGLIKKRRIFEYWNKRNWSQDTPAFFRIPRDRFWLILKFLHLNNNQNDTKVDPLFKVSPVLESLNKSFLKYFIPDRNLSIDESLVKQKNRTRKRQYIPKSHAKFGIKHWVLCEAQSGYTLQFDIYAGKADSTPSSSKGLAFDVVFRLVNNANLLDKGYHIICVNFYTSVDLALDLYARRTYLTGTMRINRRSLPSSIRSKKLQPSEKLYRFRDPVLLLRWREKRSQKKPVILLSTKMHASSDEVTTASGRSVTMPAMVQEYNKGMGGVDLSDQMINTYIDERRSLKWWKKVFFSMVFRAMINSYIIYKKNCPNPIDRLHFHIEIVEALIGDYDGRKLEPSTSSLPHAPTPKHSMERLPERKEQNCIVCSPQLKRRKRTRYHCIVFKKGVCPGECWEQHNMENTCPFQGCSQTFRNTLEAMLHSTLCQFCLVDCPQSCGTKILRKDLSSHLSLSCQRLFGSCQFCGAVLTRDSLQQHVALCGQIGVSPGQSVHSDSKNPQSCGLLDQEGRNHNHTLQTQHKPNTTSLGEDNLQVLERDLKNTKEELATLNTGFQDIIKELNILKTKSQDTKGELNALNSELPVTKKELETTQTKQQVDKKEMEAIKIELMHKKEELEIVKRGVDVKDKKMDSLKKDVQDIKEELASVKTELQGTKEEPATVLQTTATTCCDVRCQDLENPVKMAEVGLDLTLGVQNWVPISERLDSIVNNIMKYLYGDGDHGDKWIYFFLYNLRNWADFSQDISEDREELDGTMYKVKYKWKFGGEKIEVEVSFHQRSGGVNTLARYKYCILIVFSSNHGGVAINSVLVYLGIMRRLREAVRLKRPERWQNNDWILHVDNARPHTAHVILQFLAKHSTLQIPHPPYSPDLAPNDFFLYPKLKMKLKGRKFDNVDMIQAESKATLRNLSKKTTSKHWDTLCNRFNNRRELAFSQINKIFSIRPLKSITTGSLYEILDVCNEGIRNLSVLGLEKNTLTDLILINFFEKRIGEALRKEWELTLQNEEYPTFENFVNFLEKHARSLQGMRIPLFQEQKTSSKNMMAHGLYVNKGQNCILCHQIHKLNDCHRFINLPLPKKLELVKKHKLCQNCLRANHEISKCLITSRCKNCKQNHHTLLHEYNSEPSIPQPTTSQEMLISTNTICNVMPLETETNILLSTALIKVKAKDGSFVLCRALVDNGSQICLISEQCCHKLGLEKMKNSYTLKGVGDIVVNRTTSQVEIEFTPHHNDQLFSARAFVVGRVTADLPNFQIQSADFPHLENLLLADPEFYVTKPIDLILGADTFVEIILGHKTDLKHHPIALNTKLGWLVSGRIHSNIKSNTSVINHCTTELDSSIRKFWELEDVPISKAQLGTKNACEILFKSNLKRDIEGRYSVNLPFKSTPNLGDSRSQALRRFFNLEKRLQANPSLKSQYINFMREYMELNHMELIPLKELKKPSNQSKIYDPLGLLSPTTVLLKIMIQQLWKRKTSWDEPIESDIKSNWNKFQTQLPCLKEIKIPRYLNSSSSEIEELQLHGLCDASLNAYSAVFYLKTRFKNQKIKIILITSKTKVAPLKTITIPRLELSAALLLAQLNQVILGSFPFQPDKTFLWTDSQICIDWIRSDASRWKAFVSNRVSSIQNLTQITDWFHVSSQDNPADCASRGIMPQDLVNHRIWWRGPIWLQENNVRYIPSSPTQVNLNIIQEEVGEGQVLDQTTLIQKSETILNLEFIERYSTMTKLIRITAWCWRFYYNCLLFDPIRQKGPLTTRELTKAIQVLVKSIQQVEFCTEIKLLKSNKQLPLVGGRLKYSYLNENKKFPLLLLKNHHITNLIIDDIHRKYLHAGPQLVLSILRKKYWILGARDAVKIFIKKCLICLKFESTTIHQIMGNLPPERIIPSRPFSKTGIDLTGPFLIKRSLGRSKTISKSYIVLFICFTTKAIHLELTTSLSTDSFMASLRRFMARRGKPSDIYSDNATNFKGASNFFRTQFQLLNSQSVQRLVTEELITWHLIPPGGPHFGGLWEAGIKSVKSHLVRTFKSTTLNYEEMNTLIIQIESCLNSRPLAPLSSDPNDYEALTPAHFLIGSSFSEIPTSNSEVLNLQTRWKLIQKLKNSFWSRWSKEYLSNLQGRGKWRIKQDNIQIGQLVYLKEAQISPLHWPLARIQEIFPGEDKNVRNKRRGRLTKGVVLLHDNARPHVSRQTTAKLEEFGWDIFGHPPYSPDLAPSDYHMFPALKKHLGGQKFASDDEVKEEVDKWLKEAAGEWYNTGITKLVDRMKKKTKMVEKIIFLGPRSGYCQFIQPEHEKKNGLRLIRHEHLEPWQSECPKQMKAPTSASLERLDNRFHKANIQTAKEFKVCSSQSTPGG</sequence>
<dbReference type="Pfam" id="PF13843">
    <property type="entry name" value="DDE_Tnp_1_7"/>
    <property type="match status" value="1"/>
</dbReference>
<reference evidence="9 10" key="1">
    <citation type="submission" date="2022-01" db="EMBL/GenBank/DDBJ databases">
        <title>A chromosomal length assembly of Cordylochernes scorpioides.</title>
        <authorList>
            <person name="Zeh D."/>
            <person name="Zeh J."/>
        </authorList>
    </citation>
    <scope>NUCLEOTIDE SEQUENCE [LARGE SCALE GENOMIC DNA]</scope>
    <source>
        <strain evidence="9">IN4F17</strain>
        <tissue evidence="9">Whole Body</tissue>
    </source>
</reference>
<dbReference type="InterPro" id="IPR040676">
    <property type="entry name" value="DUF5641"/>
</dbReference>
<accession>A0ABY6KWS0</accession>